<reference evidence="1" key="1">
    <citation type="journal article" date="2021" name="Proc. Natl. Acad. Sci. U.S.A.">
        <title>A Catalog of Tens of Thousands of Viruses from Human Metagenomes Reveals Hidden Associations with Chronic Diseases.</title>
        <authorList>
            <person name="Tisza M.J."/>
            <person name="Buck C.B."/>
        </authorList>
    </citation>
    <scope>NUCLEOTIDE SEQUENCE</scope>
    <source>
        <strain evidence="1">CtU557</strain>
    </source>
</reference>
<proteinExistence type="predicted"/>
<evidence type="ECO:0000313" key="1">
    <source>
        <dbReference type="EMBL" id="DAF59530.1"/>
    </source>
</evidence>
<organism evidence="1">
    <name type="scientific">Podoviridae sp. ctU557</name>
    <dbReference type="NCBI Taxonomy" id="2827736"/>
    <lineage>
        <taxon>Viruses</taxon>
        <taxon>Duplodnaviria</taxon>
        <taxon>Heunggongvirae</taxon>
        <taxon>Uroviricota</taxon>
        <taxon>Caudoviricetes</taxon>
    </lineage>
</organism>
<sequence>MNIEDIAKDMARDGYNPKDDGANNRALKEYLQTQAGLKDYKEWITSTLERQYNSEDVEEALKSCTMADWLDDMLNTPEDPLARDILDGWRDKEIVAWTRILEVLKSTHDKVKEAAEDPDGKYYLELSKNLGTLYVMDNDDYSVVEAYDLWAIQGKLEKQGDWTEADYWDIKDVVR</sequence>
<name>A0A8S5T9U6_9CAUD</name>
<accession>A0A8S5T9U6</accession>
<dbReference type="EMBL" id="BK032771">
    <property type="protein sequence ID" value="DAF59530.1"/>
    <property type="molecule type" value="Genomic_DNA"/>
</dbReference>
<protein>
    <submittedName>
        <fullName evidence="1">Uncharacterized protein</fullName>
    </submittedName>
</protein>